<feature type="non-terminal residue" evidence="1">
    <location>
        <position position="52"/>
    </location>
</feature>
<accession>A0A0B1TD42</accession>
<name>A0A0B1TD42_OESDE</name>
<sequence length="52" mass="5817">MLFSTTDCDPRHALRIRVNGNGVLGAIWDNMPVAAVVKTGCLLELWDFRNQT</sequence>
<dbReference type="EMBL" id="KN549953">
    <property type="protein sequence ID" value="KHJ95478.1"/>
    <property type="molecule type" value="Genomic_DNA"/>
</dbReference>
<gene>
    <name evidence="1" type="ORF">OESDEN_04579</name>
</gene>
<dbReference type="OrthoDB" id="5830656at2759"/>
<keyword evidence="2" id="KW-1185">Reference proteome</keyword>
<evidence type="ECO:0000313" key="1">
    <source>
        <dbReference type="EMBL" id="KHJ95478.1"/>
    </source>
</evidence>
<proteinExistence type="predicted"/>
<organism evidence="1 2">
    <name type="scientific">Oesophagostomum dentatum</name>
    <name type="common">Nodular worm</name>
    <dbReference type="NCBI Taxonomy" id="61180"/>
    <lineage>
        <taxon>Eukaryota</taxon>
        <taxon>Metazoa</taxon>
        <taxon>Ecdysozoa</taxon>
        <taxon>Nematoda</taxon>
        <taxon>Chromadorea</taxon>
        <taxon>Rhabditida</taxon>
        <taxon>Rhabditina</taxon>
        <taxon>Rhabditomorpha</taxon>
        <taxon>Strongyloidea</taxon>
        <taxon>Strongylidae</taxon>
        <taxon>Oesophagostomum</taxon>
    </lineage>
</organism>
<dbReference type="AlphaFoldDB" id="A0A0B1TD42"/>
<evidence type="ECO:0000313" key="2">
    <source>
        <dbReference type="Proteomes" id="UP000053660"/>
    </source>
</evidence>
<reference evidence="1 2" key="1">
    <citation type="submission" date="2014-03" db="EMBL/GenBank/DDBJ databases">
        <title>Draft genome of the hookworm Oesophagostomum dentatum.</title>
        <authorList>
            <person name="Mitreva M."/>
        </authorList>
    </citation>
    <scope>NUCLEOTIDE SEQUENCE [LARGE SCALE GENOMIC DNA]</scope>
    <source>
        <strain evidence="1 2">OD-Hann</strain>
    </source>
</reference>
<protein>
    <submittedName>
        <fullName evidence="1">Uncharacterized protein</fullName>
    </submittedName>
</protein>
<dbReference type="Proteomes" id="UP000053660">
    <property type="component" value="Unassembled WGS sequence"/>
</dbReference>